<organism evidence="1 2">
    <name type="scientific">Meloidogyne enterolobii</name>
    <name type="common">Root-knot nematode worm</name>
    <name type="synonym">Meloidogyne mayaguensis</name>
    <dbReference type="NCBI Taxonomy" id="390850"/>
    <lineage>
        <taxon>Eukaryota</taxon>
        <taxon>Metazoa</taxon>
        <taxon>Ecdysozoa</taxon>
        <taxon>Nematoda</taxon>
        <taxon>Chromadorea</taxon>
        <taxon>Rhabditida</taxon>
        <taxon>Tylenchina</taxon>
        <taxon>Tylenchomorpha</taxon>
        <taxon>Tylenchoidea</taxon>
        <taxon>Meloidogynidae</taxon>
        <taxon>Meloidogyninae</taxon>
        <taxon>Meloidogyne</taxon>
    </lineage>
</organism>
<dbReference type="Proteomes" id="UP001497535">
    <property type="component" value="Unassembled WGS sequence"/>
</dbReference>
<reference evidence="1" key="1">
    <citation type="submission" date="2023-11" db="EMBL/GenBank/DDBJ databases">
        <authorList>
            <person name="Poullet M."/>
        </authorList>
    </citation>
    <scope>NUCLEOTIDE SEQUENCE</scope>
    <source>
        <strain evidence="1">E1834</strain>
    </source>
</reference>
<name>A0ACB1B561_MELEN</name>
<keyword evidence="2" id="KW-1185">Reference proteome</keyword>
<protein>
    <submittedName>
        <fullName evidence="1">Uncharacterized protein</fullName>
    </submittedName>
</protein>
<accession>A0ACB1B561</accession>
<sequence length="686" mass="77677">MDSPTPKSFSKPNSCLKTFLIVLAGLCAILIVASITFGLLQLIKYEKLFISLLIICIITYTRRNHDITEPETSTISSANTETSYSSTTEAGCVQNSYSVYVDLINTSIIHVWLKPKRLGSTAILYANISNTNQTTPTPIFYTSENGEPTWFDFAQLELNFNGKVELSWSDEDTNVSYIYAYETENVKRNGIRPAFISKLAMGPNMEQSFHFRPPLGWTNDPNGFSRTKDGLYHLYYQHYPHSKQWNSMYWGHAISNDLVNWIHQPIFLRPDDKECGTDCGLFSGSAVPIHDGDGLQVFFTDNNNTRINPEIQRTVYTKDTILPFNESEIIISDLPDLKEKCLKLGADFRDPNVFLGPENYYYMTLGSSDTLGAGGVVLLYRSKEKHSIHSGWIFQNVLKTDNAFGTKVCECSQIFQLGGRRRLSQTLYALLYARTGSKDGDGRANLSPIILGNFDGSNFNPIEEQELDFGAGSFGFQAFYDTIDDEALLIGWLANWPDWDRISDWSTSLTLPWVIRWNNRQLLIGPHPNVLGQLRDIELDGKALLRGNAVVLPNGTAYIRLALEYYYFYNGIFLQLNHPDYIQLGVKVSKDGLEIVKVKHNDPPNRRFLAADARPDIVHIYIDRDSLEVFGEMKNDGMPRWAGTSRLTGLNTFVDSVQLSTTDRYSYLLQGCQIWSMKPAKFLGRL</sequence>
<gene>
    <name evidence="1" type="ORF">MENTE1834_LOCUS46195</name>
</gene>
<dbReference type="EMBL" id="CAVMJV010000162">
    <property type="protein sequence ID" value="CAK5118111.1"/>
    <property type="molecule type" value="Genomic_DNA"/>
</dbReference>
<evidence type="ECO:0000313" key="1">
    <source>
        <dbReference type="EMBL" id="CAK5118111.1"/>
    </source>
</evidence>
<comment type="caution">
    <text evidence="1">The sequence shown here is derived from an EMBL/GenBank/DDBJ whole genome shotgun (WGS) entry which is preliminary data.</text>
</comment>
<proteinExistence type="predicted"/>
<evidence type="ECO:0000313" key="2">
    <source>
        <dbReference type="Proteomes" id="UP001497535"/>
    </source>
</evidence>